<protein>
    <submittedName>
        <fullName evidence="1">Uncharacterized protein</fullName>
    </submittedName>
</protein>
<name>A0A919J818_9ACTN</name>
<organism evidence="1 2">
    <name type="scientific">Paractinoplanes ferrugineus</name>
    <dbReference type="NCBI Taxonomy" id="113564"/>
    <lineage>
        <taxon>Bacteria</taxon>
        <taxon>Bacillati</taxon>
        <taxon>Actinomycetota</taxon>
        <taxon>Actinomycetes</taxon>
        <taxon>Micromonosporales</taxon>
        <taxon>Micromonosporaceae</taxon>
        <taxon>Paractinoplanes</taxon>
    </lineage>
</organism>
<accession>A0A919J818</accession>
<dbReference type="Proteomes" id="UP000598174">
    <property type="component" value="Unassembled WGS sequence"/>
</dbReference>
<sequence length="99" mass="10570">MLRKVIKLARRNGLLGGGEADGGHRALVIASETHELSSCNNGAELVTRMLTERGFTTTSIPDGEATRSCIPGAFPELIPNIVPAHTVDMFHAGRAAVRY</sequence>
<reference evidence="1" key="1">
    <citation type="submission" date="2021-01" db="EMBL/GenBank/DDBJ databases">
        <title>Whole genome shotgun sequence of Actinoplanes ferrugineus NBRC 15555.</title>
        <authorList>
            <person name="Komaki H."/>
            <person name="Tamura T."/>
        </authorList>
    </citation>
    <scope>NUCLEOTIDE SEQUENCE</scope>
    <source>
        <strain evidence="1">NBRC 15555</strain>
    </source>
</reference>
<evidence type="ECO:0000313" key="2">
    <source>
        <dbReference type="Proteomes" id="UP000598174"/>
    </source>
</evidence>
<dbReference type="AlphaFoldDB" id="A0A919J818"/>
<keyword evidence="2" id="KW-1185">Reference proteome</keyword>
<dbReference type="EMBL" id="BOMM01000072">
    <property type="protein sequence ID" value="GIE15788.1"/>
    <property type="molecule type" value="Genomic_DNA"/>
</dbReference>
<gene>
    <name evidence="1" type="ORF">Afe05nite_76280</name>
</gene>
<evidence type="ECO:0000313" key="1">
    <source>
        <dbReference type="EMBL" id="GIE15788.1"/>
    </source>
</evidence>
<proteinExistence type="predicted"/>
<comment type="caution">
    <text evidence="1">The sequence shown here is derived from an EMBL/GenBank/DDBJ whole genome shotgun (WGS) entry which is preliminary data.</text>
</comment>